<dbReference type="EMBL" id="ML119116">
    <property type="protein sequence ID" value="RPB14808.1"/>
    <property type="molecule type" value="Genomic_DNA"/>
</dbReference>
<feature type="region of interest" description="Disordered" evidence="2">
    <location>
        <begin position="1"/>
        <end position="20"/>
    </location>
</feature>
<keyword evidence="1" id="KW-0175">Coiled coil</keyword>
<reference evidence="3 4" key="1">
    <citation type="journal article" date="2018" name="Nat. Ecol. Evol.">
        <title>Pezizomycetes genomes reveal the molecular basis of ectomycorrhizal truffle lifestyle.</title>
        <authorList>
            <person name="Murat C."/>
            <person name="Payen T."/>
            <person name="Noel B."/>
            <person name="Kuo A."/>
            <person name="Morin E."/>
            <person name="Chen J."/>
            <person name="Kohler A."/>
            <person name="Krizsan K."/>
            <person name="Balestrini R."/>
            <person name="Da Silva C."/>
            <person name="Montanini B."/>
            <person name="Hainaut M."/>
            <person name="Levati E."/>
            <person name="Barry K.W."/>
            <person name="Belfiori B."/>
            <person name="Cichocki N."/>
            <person name="Clum A."/>
            <person name="Dockter R.B."/>
            <person name="Fauchery L."/>
            <person name="Guy J."/>
            <person name="Iotti M."/>
            <person name="Le Tacon F."/>
            <person name="Lindquist E.A."/>
            <person name="Lipzen A."/>
            <person name="Malagnac F."/>
            <person name="Mello A."/>
            <person name="Molinier V."/>
            <person name="Miyauchi S."/>
            <person name="Poulain J."/>
            <person name="Riccioni C."/>
            <person name="Rubini A."/>
            <person name="Sitrit Y."/>
            <person name="Splivallo R."/>
            <person name="Traeger S."/>
            <person name="Wang M."/>
            <person name="Zifcakova L."/>
            <person name="Wipf D."/>
            <person name="Zambonelli A."/>
            <person name="Paolocci F."/>
            <person name="Nowrousian M."/>
            <person name="Ottonello S."/>
            <person name="Baldrian P."/>
            <person name="Spatafora J.W."/>
            <person name="Henrissat B."/>
            <person name="Nagy L.G."/>
            <person name="Aury J.M."/>
            <person name="Wincker P."/>
            <person name="Grigoriev I.V."/>
            <person name="Bonfante P."/>
            <person name="Martin F.M."/>
        </authorList>
    </citation>
    <scope>NUCLEOTIDE SEQUENCE [LARGE SCALE GENOMIC DNA]</scope>
    <source>
        <strain evidence="3 4">CCBAS932</strain>
    </source>
</reference>
<accession>A0A3N4KZA9</accession>
<evidence type="ECO:0000313" key="3">
    <source>
        <dbReference type="EMBL" id="RPB14808.1"/>
    </source>
</evidence>
<proteinExistence type="predicted"/>
<gene>
    <name evidence="3" type="ORF">P167DRAFT_45325</name>
</gene>
<sequence>MIMTSPDSVSPRKKGNTAGALKTKGLGLLSPLQQPRSTNSTVYFTSIHYVLLLQHSIPLAMAQPNFQNLSAAFATASNEIALLPNLPVVNLAEQIQQIHQMLQEMQQGLQNLQQGQQQIRQDILRSDRNNFARLINSSVTRADTPLEPLYDLGGQLIQNFPQTSEEIKTLNGAMIDTLLNSLTLPTNGAVDTRRKRLMKHIGLITV</sequence>
<dbReference type="STRING" id="1392247.A0A3N4KZA9"/>
<keyword evidence="4" id="KW-1185">Reference proteome</keyword>
<dbReference type="InParanoid" id="A0A3N4KZA9"/>
<dbReference type="AlphaFoldDB" id="A0A3N4KZA9"/>
<evidence type="ECO:0000256" key="2">
    <source>
        <dbReference type="SAM" id="MobiDB-lite"/>
    </source>
</evidence>
<dbReference type="OrthoDB" id="5413892at2759"/>
<protein>
    <submittedName>
        <fullName evidence="3">Uncharacterized protein</fullName>
    </submittedName>
</protein>
<evidence type="ECO:0000256" key="1">
    <source>
        <dbReference type="SAM" id="Coils"/>
    </source>
</evidence>
<feature type="coiled-coil region" evidence="1">
    <location>
        <begin position="95"/>
        <end position="122"/>
    </location>
</feature>
<organism evidence="3 4">
    <name type="scientific">Morchella conica CCBAS932</name>
    <dbReference type="NCBI Taxonomy" id="1392247"/>
    <lineage>
        <taxon>Eukaryota</taxon>
        <taxon>Fungi</taxon>
        <taxon>Dikarya</taxon>
        <taxon>Ascomycota</taxon>
        <taxon>Pezizomycotina</taxon>
        <taxon>Pezizomycetes</taxon>
        <taxon>Pezizales</taxon>
        <taxon>Morchellaceae</taxon>
        <taxon>Morchella</taxon>
    </lineage>
</organism>
<evidence type="ECO:0000313" key="4">
    <source>
        <dbReference type="Proteomes" id="UP000277580"/>
    </source>
</evidence>
<name>A0A3N4KZA9_9PEZI</name>
<dbReference type="Proteomes" id="UP000277580">
    <property type="component" value="Unassembled WGS sequence"/>
</dbReference>